<dbReference type="EMBL" id="GBRH01251143">
    <property type="protein sequence ID" value="JAD46752.1"/>
    <property type="molecule type" value="Transcribed_RNA"/>
</dbReference>
<proteinExistence type="predicted"/>
<protein>
    <submittedName>
        <fullName evidence="1">Uncharacterized protein</fullName>
    </submittedName>
</protein>
<reference evidence="1" key="1">
    <citation type="submission" date="2014-09" db="EMBL/GenBank/DDBJ databases">
        <authorList>
            <person name="Magalhaes I.L.F."/>
            <person name="Oliveira U."/>
            <person name="Santos F.R."/>
            <person name="Vidigal T.H.D.A."/>
            <person name="Brescovit A.D."/>
            <person name="Santos A.J."/>
        </authorList>
    </citation>
    <scope>NUCLEOTIDE SEQUENCE</scope>
    <source>
        <tissue evidence="1">Shoot tissue taken approximately 20 cm above the soil surface</tissue>
    </source>
</reference>
<sequence length="56" mass="6650">MQTRNCMLSIFKNVMWIGGKKRMKLTRKRQGNNTCQLIPKDNLMSNSFKLIHCYKT</sequence>
<accession>A0A0A9AI33</accession>
<organism evidence="1">
    <name type="scientific">Arundo donax</name>
    <name type="common">Giant reed</name>
    <name type="synonym">Donax arundinaceus</name>
    <dbReference type="NCBI Taxonomy" id="35708"/>
    <lineage>
        <taxon>Eukaryota</taxon>
        <taxon>Viridiplantae</taxon>
        <taxon>Streptophyta</taxon>
        <taxon>Embryophyta</taxon>
        <taxon>Tracheophyta</taxon>
        <taxon>Spermatophyta</taxon>
        <taxon>Magnoliopsida</taxon>
        <taxon>Liliopsida</taxon>
        <taxon>Poales</taxon>
        <taxon>Poaceae</taxon>
        <taxon>PACMAD clade</taxon>
        <taxon>Arundinoideae</taxon>
        <taxon>Arundineae</taxon>
        <taxon>Arundo</taxon>
    </lineage>
</organism>
<name>A0A0A9AI33_ARUDO</name>
<reference evidence="1" key="2">
    <citation type="journal article" date="2015" name="Data Brief">
        <title>Shoot transcriptome of the giant reed, Arundo donax.</title>
        <authorList>
            <person name="Barrero R.A."/>
            <person name="Guerrero F.D."/>
            <person name="Moolhuijzen P."/>
            <person name="Goolsby J.A."/>
            <person name="Tidwell J."/>
            <person name="Bellgard S.E."/>
            <person name="Bellgard M.I."/>
        </authorList>
    </citation>
    <scope>NUCLEOTIDE SEQUENCE</scope>
    <source>
        <tissue evidence="1">Shoot tissue taken approximately 20 cm above the soil surface</tissue>
    </source>
</reference>
<evidence type="ECO:0000313" key="1">
    <source>
        <dbReference type="EMBL" id="JAD46752.1"/>
    </source>
</evidence>
<dbReference type="AlphaFoldDB" id="A0A0A9AI33"/>